<dbReference type="PROSITE" id="PS00697">
    <property type="entry name" value="DNA_LIGASE_A1"/>
    <property type="match status" value="1"/>
</dbReference>
<evidence type="ECO:0000256" key="8">
    <source>
        <dbReference type="ARBA" id="ARBA00022741"/>
    </source>
</evidence>
<dbReference type="GO" id="GO:0006310">
    <property type="term" value="P:DNA recombination"/>
    <property type="evidence" value="ECO:0007669"/>
    <property type="project" value="UniProtKB-KW"/>
</dbReference>
<protein>
    <recommendedName>
        <fullName evidence="2">DNA ligase (ATP)</fullName>
        <ecNumber evidence="2">6.5.1.1</ecNumber>
    </recommendedName>
    <alternativeName>
        <fullName evidence="19">NHEJ DNA polymerase</fullName>
    </alternativeName>
</protein>
<keyword evidence="3 24" id="KW-0436">Ligase</keyword>
<evidence type="ECO:0000256" key="13">
    <source>
        <dbReference type="ARBA" id="ARBA00022932"/>
    </source>
</evidence>
<gene>
    <name evidence="24" type="ORF">CD33_03585</name>
</gene>
<dbReference type="NCBIfam" id="TIGR02778">
    <property type="entry name" value="ligD_pol"/>
    <property type="match status" value="1"/>
</dbReference>
<dbReference type="NCBIfam" id="NF007211">
    <property type="entry name" value="PRK09633.1"/>
    <property type="match status" value="1"/>
</dbReference>
<keyword evidence="16" id="KW-0234">DNA repair</keyword>
<dbReference type="GO" id="GO:0046872">
    <property type="term" value="F:metal ion binding"/>
    <property type="evidence" value="ECO:0007669"/>
    <property type="project" value="UniProtKB-KW"/>
</dbReference>
<keyword evidence="7" id="KW-0479">Metal-binding</keyword>
<dbReference type="eggNOG" id="COG1793">
    <property type="taxonomic scope" value="Bacteria"/>
</dbReference>
<evidence type="ECO:0000256" key="4">
    <source>
        <dbReference type="ARBA" id="ARBA00022679"/>
    </source>
</evidence>
<dbReference type="NCBIfam" id="TIGR02776">
    <property type="entry name" value="NHEJ_ligase_prk"/>
    <property type="match status" value="1"/>
</dbReference>
<comment type="similarity">
    <text evidence="21">In the C-terminal section; belongs to the ATP-dependent DNA ligase family.</text>
</comment>
<keyword evidence="6" id="KW-0540">Nuclease</keyword>
<dbReference type="PANTHER" id="PTHR42705">
    <property type="entry name" value="BIFUNCTIONAL NON-HOMOLOGOUS END JOINING PROTEIN LIGD"/>
    <property type="match status" value="1"/>
</dbReference>
<comment type="similarity">
    <text evidence="22">In the N-terminal section; belongs to the LigD polymerase family.</text>
</comment>
<proteinExistence type="inferred from homology"/>
<dbReference type="OrthoDB" id="9802472at2"/>
<keyword evidence="10" id="KW-0378">Hydrolase</keyword>
<dbReference type="CDD" id="cd04866">
    <property type="entry name" value="LigD_Pol_like_3"/>
    <property type="match status" value="1"/>
</dbReference>
<feature type="domain" description="ATP-dependent DNA ligase family profile" evidence="23">
    <location>
        <begin position="106"/>
        <end position="235"/>
    </location>
</feature>
<keyword evidence="17" id="KW-0464">Manganese</keyword>
<dbReference type="InterPro" id="IPR033652">
    <property type="entry name" value="LigD_Pol-like_3"/>
</dbReference>
<dbReference type="NCBIfam" id="TIGR02779">
    <property type="entry name" value="NHEJ_ligase_lig"/>
    <property type="match status" value="1"/>
</dbReference>
<dbReference type="AlphaFoldDB" id="A0A0A3I128"/>
<keyword evidence="14" id="KW-0238">DNA-binding</keyword>
<dbReference type="InterPro" id="IPR012340">
    <property type="entry name" value="NA-bd_OB-fold"/>
</dbReference>
<name>A0A0A3I128_9BACL</name>
<dbReference type="Proteomes" id="UP000030408">
    <property type="component" value="Unassembled WGS sequence"/>
</dbReference>
<comment type="cofactor">
    <cofactor evidence="1">
        <name>Mn(2+)</name>
        <dbReference type="ChEBI" id="CHEBI:29035"/>
    </cofactor>
</comment>
<keyword evidence="4" id="KW-0808">Transferase</keyword>
<dbReference type="PROSITE" id="PS50160">
    <property type="entry name" value="DNA_LIGASE_A3"/>
    <property type="match status" value="1"/>
</dbReference>
<evidence type="ECO:0000256" key="20">
    <source>
        <dbReference type="ARBA" id="ARBA00034003"/>
    </source>
</evidence>
<evidence type="ECO:0000256" key="14">
    <source>
        <dbReference type="ARBA" id="ARBA00023125"/>
    </source>
</evidence>
<dbReference type="GO" id="GO:0003887">
    <property type="term" value="F:DNA-directed DNA polymerase activity"/>
    <property type="evidence" value="ECO:0007669"/>
    <property type="project" value="UniProtKB-KW"/>
</dbReference>
<keyword evidence="11" id="KW-0269">Exonuclease</keyword>
<evidence type="ECO:0000256" key="7">
    <source>
        <dbReference type="ARBA" id="ARBA00022723"/>
    </source>
</evidence>
<dbReference type="eggNOG" id="COG3285">
    <property type="taxonomic scope" value="Bacteria"/>
</dbReference>
<evidence type="ECO:0000256" key="17">
    <source>
        <dbReference type="ARBA" id="ARBA00023211"/>
    </source>
</evidence>
<evidence type="ECO:0000256" key="2">
    <source>
        <dbReference type="ARBA" id="ARBA00012727"/>
    </source>
</evidence>
<evidence type="ECO:0000256" key="10">
    <source>
        <dbReference type="ARBA" id="ARBA00022801"/>
    </source>
</evidence>
<keyword evidence="8" id="KW-0547">Nucleotide-binding</keyword>
<dbReference type="Gene3D" id="3.30.470.30">
    <property type="entry name" value="DNA ligase/mRNA capping enzyme"/>
    <property type="match status" value="1"/>
</dbReference>
<evidence type="ECO:0000313" key="24">
    <source>
        <dbReference type="EMBL" id="KGR77200.1"/>
    </source>
</evidence>
<dbReference type="Gene3D" id="3.90.920.10">
    <property type="entry name" value="DNA primase, PRIM domain"/>
    <property type="match status" value="1"/>
</dbReference>
<dbReference type="RefSeq" id="WP_036198271.1">
    <property type="nucleotide sequence ID" value="NZ_AVCY01000016.1"/>
</dbReference>
<evidence type="ECO:0000256" key="18">
    <source>
        <dbReference type="ARBA" id="ARBA00023268"/>
    </source>
</evidence>
<evidence type="ECO:0000256" key="21">
    <source>
        <dbReference type="ARBA" id="ARBA00049981"/>
    </source>
</evidence>
<dbReference type="STRING" id="1384057.CD33_03585"/>
<keyword evidence="12" id="KW-0067">ATP-binding</keyword>
<accession>A0A0A3I128</accession>
<evidence type="ECO:0000256" key="15">
    <source>
        <dbReference type="ARBA" id="ARBA00023172"/>
    </source>
</evidence>
<comment type="catalytic activity">
    <reaction evidence="20">
        <text>ATP + (deoxyribonucleotide)n-3'-hydroxyl + 5'-phospho-(deoxyribonucleotide)m = (deoxyribonucleotide)n+m + AMP + diphosphate.</text>
        <dbReference type="EC" id="6.5.1.1"/>
    </reaction>
</comment>
<dbReference type="GO" id="GO:0005524">
    <property type="term" value="F:ATP binding"/>
    <property type="evidence" value="ECO:0007669"/>
    <property type="project" value="UniProtKB-KW"/>
</dbReference>
<keyword evidence="15" id="KW-0233">DNA recombination</keyword>
<dbReference type="EC" id="6.5.1.1" evidence="2"/>
<sequence>MKPMLLTSAATVPTSNDWIYEVKYDGFRCILRWDTDRVTLTSRNDKDLTEYFPEIVEFCDVMQNRMNPHLPIVLDGELVYLQNDFKSNFSIVQSRGRMRTKKTILESGDKFPCNFIAFDLLQLNGENITQSTLETRKNKIHSLFKTLDFPLSPSYKDKGTIQMIKVFNDSERLWEKITEWNAEGMIAKRKNSIWEGGKRTNHWLKVKNWRIVTIILTLFDQMNGYFNGAVYAEDELIEVTTFRHGLEDEELQTLSAFFQANGMKTSTTTWTLPPSICIDVACIDFDGKKLREPRFEAFRFDVPPKEATWKRMLRALNSVPDKVAITHPDKPIWPAVGLVKDDYIYYLQEVAPFLLPFLQNRLLTTIRFPHGVPGESFYQKNAPDYTPSFIKTSVEEDIEYIVCNDMKTLLWLGNQLAIEYHIPFKTIDTIYPTEIVFDLDPPSVDDFSLAIEAALSMKAIFDKFNLHSFVKTSGGKGLQIYIPLPKDTFTFEETRVFTEFVCRFLVEQNPKSFTIERMKKNRENRLYLDYIQHAEGKTIVSPYSPRGNESGLIATPLEWHEVNSGLSPKNFPIPAVLERLKNKGDLFKDFYKVGEKQPFEPVLKSLMELTKKR</sequence>
<evidence type="ECO:0000256" key="22">
    <source>
        <dbReference type="ARBA" id="ARBA00049990"/>
    </source>
</evidence>
<keyword evidence="13" id="KW-0239">DNA-directed DNA polymerase</keyword>
<evidence type="ECO:0000259" key="23">
    <source>
        <dbReference type="PROSITE" id="PS50160"/>
    </source>
</evidence>
<evidence type="ECO:0000256" key="9">
    <source>
        <dbReference type="ARBA" id="ARBA00022763"/>
    </source>
</evidence>
<evidence type="ECO:0000256" key="11">
    <source>
        <dbReference type="ARBA" id="ARBA00022839"/>
    </source>
</evidence>
<dbReference type="SUPFAM" id="SSF56091">
    <property type="entry name" value="DNA ligase/mRNA capping enzyme, catalytic domain"/>
    <property type="match status" value="1"/>
</dbReference>
<dbReference type="InterPro" id="IPR014146">
    <property type="entry name" value="LigD_ligase_dom"/>
</dbReference>
<dbReference type="InterPro" id="IPR052171">
    <property type="entry name" value="NHEJ_LigD"/>
</dbReference>
<dbReference type="GO" id="GO:0004527">
    <property type="term" value="F:exonuclease activity"/>
    <property type="evidence" value="ECO:0007669"/>
    <property type="project" value="UniProtKB-KW"/>
</dbReference>
<reference evidence="24 25" key="1">
    <citation type="submission" date="2014-02" db="EMBL/GenBank/DDBJ databases">
        <title>Draft genome sequence of Lysinibacillus sinduriensis JCM 15800.</title>
        <authorList>
            <person name="Zhang F."/>
            <person name="Wang G."/>
            <person name="Zhang L."/>
        </authorList>
    </citation>
    <scope>NUCLEOTIDE SEQUENCE [LARGE SCALE GENOMIC DNA]</scope>
    <source>
        <strain evidence="24 25">JCM 15800</strain>
    </source>
</reference>
<dbReference type="Gene3D" id="2.40.50.140">
    <property type="entry name" value="Nucleic acid-binding proteins"/>
    <property type="match status" value="1"/>
</dbReference>
<dbReference type="InterPro" id="IPR016059">
    <property type="entry name" value="DNA_ligase_ATP-dep_CS"/>
</dbReference>
<evidence type="ECO:0000256" key="1">
    <source>
        <dbReference type="ARBA" id="ARBA00001936"/>
    </source>
</evidence>
<dbReference type="CDD" id="cd07906">
    <property type="entry name" value="Adenylation_DNA_ligase_LigD_LigC"/>
    <property type="match status" value="1"/>
</dbReference>
<evidence type="ECO:0000256" key="6">
    <source>
        <dbReference type="ARBA" id="ARBA00022722"/>
    </source>
</evidence>
<dbReference type="GO" id="GO:0006281">
    <property type="term" value="P:DNA repair"/>
    <property type="evidence" value="ECO:0007669"/>
    <property type="project" value="UniProtKB-KW"/>
</dbReference>
<dbReference type="Pfam" id="PF01068">
    <property type="entry name" value="DNA_ligase_A_M"/>
    <property type="match status" value="1"/>
</dbReference>
<comment type="caution">
    <text evidence="24">The sequence shown here is derived from an EMBL/GenBank/DDBJ whole genome shotgun (WGS) entry which is preliminary data.</text>
</comment>
<dbReference type="PROSITE" id="PS00333">
    <property type="entry name" value="DNA_LIGASE_A2"/>
    <property type="match status" value="1"/>
</dbReference>
<evidence type="ECO:0000313" key="25">
    <source>
        <dbReference type="Proteomes" id="UP000030408"/>
    </source>
</evidence>
<dbReference type="InterPro" id="IPR014143">
    <property type="entry name" value="NHEJ_ligase_prk"/>
</dbReference>
<dbReference type="GO" id="GO:0003677">
    <property type="term" value="F:DNA binding"/>
    <property type="evidence" value="ECO:0007669"/>
    <property type="project" value="UniProtKB-KW"/>
</dbReference>
<dbReference type="Pfam" id="PF21686">
    <property type="entry name" value="LigD_Prim-Pol"/>
    <property type="match status" value="1"/>
</dbReference>
<evidence type="ECO:0000256" key="19">
    <source>
        <dbReference type="ARBA" id="ARBA00029943"/>
    </source>
</evidence>
<keyword evidence="18" id="KW-0511">Multifunctional enzyme</keyword>
<keyword evidence="5" id="KW-0548">Nucleotidyltransferase</keyword>
<dbReference type="PANTHER" id="PTHR42705:SF2">
    <property type="entry name" value="BIFUNCTIONAL NON-HOMOLOGOUS END JOINING PROTEIN LIGD"/>
    <property type="match status" value="1"/>
</dbReference>
<evidence type="ECO:0000256" key="3">
    <source>
        <dbReference type="ARBA" id="ARBA00022598"/>
    </source>
</evidence>
<dbReference type="EMBL" id="JPVO01000040">
    <property type="protein sequence ID" value="KGR77200.1"/>
    <property type="molecule type" value="Genomic_DNA"/>
</dbReference>
<dbReference type="GO" id="GO:0003910">
    <property type="term" value="F:DNA ligase (ATP) activity"/>
    <property type="evidence" value="ECO:0007669"/>
    <property type="project" value="UniProtKB-EC"/>
</dbReference>
<evidence type="ECO:0000256" key="12">
    <source>
        <dbReference type="ARBA" id="ARBA00022840"/>
    </source>
</evidence>
<dbReference type="InterPro" id="IPR014145">
    <property type="entry name" value="LigD_pol_dom"/>
</dbReference>
<evidence type="ECO:0000256" key="5">
    <source>
        <dbReference type="ARBA" id="ARBA00022695"/>
    </source>
</evidence>
<dbReference type="InterPro" id="IPR012310">
    <property type="entry name" value="DNA_ligase_ATP-dep_cent"/>
</dbReference>
<evidence type="ECO:0000256" key="16">
    <source>
        <dbReference type="ARBA" id="ARBA00023204"/>
    </source>
</evidence>
<keyword evidence="9" id="KW-0227">DNA damage</keyword>
<keyword evidence="25" id="KW-1185">Reference proteome</keyword>
<organism evidence="24 25">
    <name type="scientific">Ureibacillus sinduriensis BLB-1 = JCM 15800</name>
    <dbReference type="NCBI Taxonomy" id="1384057"/>
    <lineage>
        <taxon>Bacteria</taxon>
        <taxon>Bacillati</taxon>
        <taxon>Bacillota</taxon>
        <taxon>Bacilli</taxon>
        <taxon>Bacillales</taxon>
        <taxon>Caryophanaceae</taxon>
        <taxon>Ureibacillus</taxon>
    </lineage>
</organism>